<dbReference type="EMBL" id="JACAZH010000001">
    <property type="protein sequence ID" value="KAF7378515.1"/>
    <property type="molecule type" value="Genomic_DNA"/>
</dbReference>
<dbReference type="AlphaFoldDB" id="A0A8H6ZN63"/>
<name>A0A8H6ZN63_9AGAR</name>
<proteinExistence type="predicted"/>
<organism evidence="1 2">
    <name type="scientific">Mycena sanguinolenta</name>
    <dbReference type="NCBI Taxonomy" id="230812"/>
    <lineage>
        <taxon>Eukaryota</taxon>
        <taxon>Fungi</taxon>
        <taxon>Dikarya</taxon>
        <taxon>Basidiomycota</taxon>
        <taxon>Agaricomycotina</taxon>
        <taxon>Agaricomycetes</taxon>
        <taxon>Agaricomycetidae</taxon>
        <taxon>Agaricales</taxon>
        <taxon>Marasmiineae</taxon>
        <taxon>Mycenaceae</taxon>
        <taxon>Mycena</taxon>
    </lineage>
</organism>
<dbReference type="Proteomes" id="UP000623467">
    <property type="component" value="Unassembled WGS sequence"/>
</dbReference>
<sequence>MTSMTAVMRSIKGWLLWGHSSQPNFRYFEMRFATLTSFLLAGVSLVVAEDFRELVAIPAGETMADFTTDFVSTCSTWYPAENGDSLHLLTARATPGDYQGKNVDTEALVVCTWVGPDEGDPVQDFTLAVAEAVGATSISE</sequence>
<comment type="caution">
    <text evidence="1">The sequence shown here is derived from an EMBL/GenBank/DDBJ whole genome shotgun (WGS) entry which is preliminary data.</text>
</comment>
<keyword evidence="2" id="KW-1185">Reference proteome</keyword>
<accession>A0A8H6ZN63</accession>
<evidence type="ECO:0000313" key="2">
    <source>
        <dbReference type="Proteomes" id="UP000623467"/>
    </source>
</evidence>
<gene>
    <name evidence="1" type="ORF">MSAN_00279100</name>
</gene>
<evidence type="ECO:0000313" key="1">
    <source>
        <dbReference type="EMBL" id="KAF7378515.1"/>
    </source>
</evidence>
<protein>
    <submittedName>
        <fullName evidence="1">Uncharacterized protein</fullName>
    </submittedName>
</protein>
<reference evidence="1" key="1">
    <citation type="submission" date="2020-05" db="EMBL/GenBank/DDBJ databases">
        <title>Mycena genomes resolve the evolution of fungal bioluminescence.</title>
        <authorList>
            <person name="Tsai I.J."/>
        </authorList>
    </citation>
    <scope>NUCLEOTIDE SEQUENCE</scope>
    <source>
        <strain evidence="1">160909Yilan</strain>
    </source>
</reference>
<dbReference type="OrthoDB" id="2568950at2759"/>